<dbReference type="KEGG" id="rtn:A6122_2540"/>
<sequence>MIRLHLRTTMTDIPPTTPGTTPPTTPGRTALVVRGGWDGHQPVEATELFLPFLREHGYDVRVEESTAVYADEDYLRTVDLIVQSNTMTAIQWEEFLGLRAAVERGTGLAGWHGGIADSYRDNSDYLQLIGGQFVSHPGKHPDERTGEQSDNDVPHTIEMTALAADHPITQGISDFELVTEQYWVLHDDYNDVLATTTQAVRPWDPWKRPITSPAIWTRLWGEGRIFVSTPGHRVEILQDENVRTIIERGMLWASR</sequence>
<evidence type="ECO:0000313" key="3">
    <source>
        <dbReference type="Proteomes" id="UP000077071"/>
    </source>
</evidence>
<dbReference type="Gene3D" id="3.40.50.880">
    <property type="match status" value="1"/>
</dbReference>
<dbReference type="STRING" id="33888.A6122_2540"/>
<dbReference type="InterPro" id="IPR029062">
    <property type="entry name" value="Class_I_gatase-like"/>
</dbReference>
<dbReference type="Pfam" id="PF06283">
    <property type="entry name" value="ThuA"/>
    <property type="match status" value="1"/>
</dbReference>
<dbReference type="Proteomes" id="UP000077071">
    <property type="component" value="Chromosome"/>
</dbReference>
<dbReference type="SUPFAM" id="SSF52317">
    <property type="entry name" value="Class I glutamine amidotransferase-like"/>
    <property type="match status" value="1"/>
</dbReference>
<dbReference type="AlphaFoldDB" id="A0A169C5K3"/>
<feature type="domain" description="ThuA-like" evidence="1">
    <location>
        <begin position="30"/>
        <end position="253"/>
    </location>
</feature>
<dbReference type="InterPro" id="IPR029010">
    <property type="entry name" value="ThuA-like"/>
</dbReference>
<dbReference type="PATRIC" id="fig|33888.3.peg.2840"/>
<accession>A0A169C5K3</accession>
<name>A0A169C5K3_9MICO</name>
<dbReference type="PANTHER" id="PTHR40469:SF2">
    <property type="entry name" value="GALACTOSE-BINDING DOMAIN-LIKE SUPERFAMILY PROTEIN"/>
    <property type="match status" value="1"/>
</dbReference>
<dbReference type="PANTHER" id="PTHR40469">
    <property type="entry name" value="SECRETED GLYCOSYL HYDROLASE"/>
    <property type="match status" value="1"/>
</dbReference>
<evidence type="ECO:0000259" key="1">
    <source>
        <dbReference type="Pfam" id="PF06283"/>
    </source>
</evidence>
<proteinExistence type="predicted"/>
<dbReference type="EMBL" id="CP015515">
    <property type="protein sequence ID" value="AND17655.1"/>
    <property type="molecule type" value="Genomic_DNA"/>
</dbReference>
<organism evidence="2 3">
    <name type="scientific">Rathayibacter tritici</name>
    <dbReference type="NCBI Taxonomy" id="33888"/>
    <lineage>
        <taxon>Bacteria</taxon>
        <taxon>Bacillati</taxon>
        <taxon>Actinomycetota</taxon>
        <taxon>Actinomycetes</taxon>
        <taxon>Micrococcales</taxon>
        <taxon>Microbacteriaceae</taxon>
        <taxon>Rathayibacter</taxon>
    </lineage>
</organism>
<keyword evidence="3" id="KW-1185">Reference proteome</keyword>
<evidence type="ECO:0000313" key="2">
    <source>
        <dbReference type="EMBL" id="AND17655.1"/>
    </source>
</evidence>
<reference evidence="2 3" key="1">
    <citation type="submission" date="2016-05" db="EMBL/GenBank/DDBJ databases">
        <title>Complete genome sequence of Rathayibacter tritici NCPPB 1953.</title>
        <authorList>
            <person name="Park J."/>
            <person name="Lee H.-H."/>
            <person name="Lee S.-W."/>
            <person name="Seo Y.-S."/>
        </authorList>
    </citation>
    <scope>NUCLEOTIDE SEQUENCE [LARGE SCALE GENOMIC DNA]</scope>
    <source>
        <strain evidence="2 3">NCPPB 1953</strain>
    </source>
</reference>
<gene>
    <name evidence="2" type="ORF">A6122_2540</name>
</gene>
<protein>
    <recommendedName>
        <fullName evidence="1">ThuA-like domain-containing protein</fullName>
    </recommendedName>
</protein>